<dbReference type="Proteomes" id="UP000007954">
    <property type="component" value="Chromosome"/>
</dbReference>
<dbReference type="EMBL" id="FR746099">
    <property type="protein sequence ID" value="CCC41313.1"/>
    <property type="molecule type" value="Genomic_DNA"/>
</dbReference>
<dbReference type="Pfam" id="PF03205">
    <property type="entry name" value="MobB"/>
    <property type="match status" value="1"/>
</dbReference>
<organism evidence="2 3">
    <name type="scientific">Haloquadratum walsbyi (strain DSM 16854 / JCM 12705 / C23)</name>
    <dbReference type="NCBI Taxonomy" id="768065"/>
    <lineage>
        <taxon>Archaea</taxon>
        <taxon>Methanobacteriati</taxon>
        <taxon>Methanobacteriota</taxon>
        <taxon>Stenosarchaea group</taxon>
        <taxon>Halobacteria</taxon>
        <taxon>Halobacteriales</taxon>
        <taxon>Haloferacaceae</taxon>
        <taxon>Haloquadratum</taxon>
    </lineage>
</organism>
<gene>
    <name evidence="2" type="primary">mobB</name>
    <name evidence="2" type="ordered locus">Hqrw_3560</name>
</gene>
<sequence length="168" mass="18071">MSRSPAEMKRQPLCVVGPSDSGKTTFLESLIDHLSTVGQVGTIKSIHHDIEPDTPGKDTYRHRQAGAETVVGVTPSLSFQISTNGKADTENEADMLEAIVSDLKTNGYQFILIEGFHTSSYPKFILSDGGEADLTAYDVSPPVVGRTTRQEVDSEAIASAIIDGTLFQ</sequence>
<dbReference type="Gene3D" id="3.40.50.300">
    <property type="entry name" value="P-loop containing nucleotide triphosphate hydrolases"/>
    <property type="match status" value="1"/>
</dbReference>
<dbReference type="SUPFAM" id="SSF52540">
    <property type="entry name" value="P-loop containing nucleoside triphosphate hydrolases"/>
    <property type="match status" value="1"/>
</dbReference>
<dbReference type="PANTHER" id="PTHR40072">
    <property type="entry name" value="MOLYBDOPTERIN-GUANINE DINUCLEOTIDE BIOSYNTHESIS ADAPTER PROTEIN-RELATED"/>
    <property type="match status" value="1"/>
</dbReference>
<dbReference type="PANTHER" id="PTHR40072:SF1">
    <property type="entry name" value="MOLYBDOPTERIN-GUANINE DINUCLEOTIDE BIOSYNTHESIS ADAPTER PROTEIN"/>
    <property type="match status" value="1"/>
</dbReference>
<reference evidence="2 3" key="1">
    <citation type="journal article" date="2011" name="PLoS ONE">
        <title>Haloquadratum walsbyi: limited diversity in a global pond.</title>
        <authorList>
            <person name="Dyall-Smith M."/>
            <person name="Pfeiffer F."/>
            <person name="Klee K."/>
            <person name="Palm P."/>
            <person name="Gross K."/>
            <person name="Schuster S.C."/>
            <person name="Rampp M."/>
            <person name="Oesterhelt D."/>
        </authorList>
    </citation>
    <scope>NUCLEOTIDE SEQUENCE [LARGE SCALE GENOMIC DNA]</scope>
    <source>
        <strain evidence="3">DSM 16854 / JCM 12705 / C23</strain>
    </source>
</reference>
<dbReference type="InterPro" id="IPR052539">
    <property type="entry name" value="MGD_biosynthesis_adapter"/>
</dbReference>
<dbReference type="HOGENOM" id="CLU_068199_3_0_2"/>
<dbReference type="InterPro" id="IPR027417">
    <property type="entry name" value="P-loop_NTPase"/>
</dbReference>
<proteinExistence type="predicted"/>
<name>G0LMJ3_HALWC</name>
<dbReference type="GeneID" id="12448381"/>
<dbReference type="NCBIfam" id="TIGR00176">
    <property type="entry name" value="mobB"/>
    <property type="match status" value="1"/>
</dbReference>
<protein>
    <submittedName>
        <fullName evidence="2">Molybdopterin-guanine dinucleotide biosynthesis adapter protein MobB</fullName>
    </submittedName>
</protein>
<dbReference type="GO" id="GO:0005525">
    <property type="term" value="F:GTP binding"/>
    <property type="evidence" value="ECO:0007669"/>
    <property type="project" value="InterPro"/>
</dbReference>
<dbReference type="InterPro" id="IPR004435">
    <property type="entry name" value="MobB_dom"/>
</dbReference>
<accession>G0LMJ3</accession>
<dbReference type="KEGG" id="hwc:Hqrw_3560"/>
<feature type="domain" description="Molybdopterin-guanine dinucleotide biosynthesis protein B (MobB)" evidence="1">
    <location>
        <begin position="13"/>
        <end position="125"/>
    </location>
</feature>
<evidence type="ECO:0000259" key="1">
    <source>
        <dbReference type="Pfam" id="PF03205"/>
    </source>
</evidence>
<dbReference type="AlphaFoldDB" id="G0LMJ3"/>
<evidence type="ECO:0000313" key="2">
    <source>
        <dbReference type="EMBL" id="CCC41313.1"/>
    </source>
</evidence>
<evidence type="ECO:0000313" key="3">
    <source>
        <dbReference type="Proteomes" id="UP000007954"/>
    </source>
</evidence>
<dbReference type="GO" id="GO:0006777">
    <property type="term" value="P:Mo-molybdopterin cofactor biosynthetic process"/>
    <property type="evidence" value="ECO:0007669"/>
    <property type="project" value="InterPro"/>
</dbReference>
<dbReference type="RefSeq" id="WP_014556716.1">
    <property type="nucleotide sequence ID" value="NC_017459.1"/>
</dbReference>
<dbReference type="OrthoDB" id="9014at2157"/>